<sequence>MHSPIWADRVALMATLAFLHLVQSQRPPLLLLSEFFAQPLVVWRRIPFVIHSYPTMSLALPVQPNLFPGLRAIISLPLDINTVPLCYVSAVNQIASMFLDSNPLLCPSPILDARELIKATFEESDPPDKRRAAREAKRSRVPLLSAPNAGAGWPLVIRTILPMLLGHATIPGFFCRTPEFSSLPHTVPRRTPIFQRQSGSEPPPSEIGQSIYNRFGTGCKEWFSALELDL</sequence>
<organism evidence="2 3">
    <name type="scientific">Ephemerocybe angulata</name>
    <dbReference type="NCBI Taxonomy" id="980116"/>
    <lineage>
        <taxon>Eukaryota</taxon>
        <taxon>Fungi</taxon>
        <taxon>Dikarya</taxon>
        <taxon>Basidiomycota</taxon>
        <taxon>Agaricomycotina</taxon>
        <taxon>Agaricomycetes</taxon>
        <taxon>Agaricomycetidae</taxon>
        <taxon>Agaricales</taxon>
        <taxon>Agaricineae</taxon>
        <taxon>Psathyrellaceae</taxon>
        <taxon>Ephemerocybe</taxon>
    </lineage>
</organism>
<name>A0A8H6IG12_9AGAR</name>
<accession>A0A8H6IG12</accession>
<comment type="caution">
    <text evidence="2">The sequence shown here is derived from an EMBL/GenBank/DDBJ whole genome shotgun (WGS) entry which is preliminary data.</text>
</comment>
<reference evidence="2 3" key="1">
    <citation type="submission" date="2020-07" db="EMBL/GenBank/DDBJ databases">
        <title>Comparative genomics of pyrophilous fungi reveals a link between fire events and developmental genes.</title>
        <authorList>
            <consortium name="DOE Joint Genome Institute"/>
            <person name="Steindorff A.S."/>
            <person name="Carver A."/>
            <person name="Calhoun S."/>
            <person name="Stillman K."/>
            <person name="Liu H."/>
            <person name="Lipzen A."/>
            <person name="Pangilinan J."/>
            <person name="Labutti K."/>
            <person name="Bruns T.D."/>
            <person name="Grigoriev I.V."/>
        </authorList>
    </citation>
    <scope>NUCLEOTIDE SEQUENCE [LARGE SCALE GENOMIC DNA]</scope>
    <source>
        <strain evidence="2 3">CBS 144469</strain>
    </source>
</reference>
<dbReference type="Proteomes" id="UP000521943">
    <property type="component" value="Unassembled WGS sequence"/>
</dbReference>
<keyword evidence="3" id="KW-1185">Reference proteome</keyword>
<dbReference type="AlphaFoldDB" id="A0A8H6IG12"/>
<evidence type="ECO:0000313" key="2">
    <source>
        <dbReference type="EMBL" id="KAF6764788.1"/>
    </source>
</evidence>
<evidence type="ECO:0000256" key="1">
    <source>
        <dbReference type="SAM" id="SignalP"/>
    </source>
</evidence>
<evidence type="ECO:0000313" key="3">
    <source>
        <dbReference type="Proteomes" id="UP000521943"/>
    </source>
</evidence>
<feature type="signal peptide" evidence="1">
    <location>
        <begin position="1"/>
        <end position="24"/>
    </location>
</feature>
<gene>
    <name evidence="2" type="ORF">DFP72DRAFT_839834</name>
</gene>
<keyword evidence="1" id="KW-0732">Signal</keyword>
<protein>
    <submittedName>
        <fullName evidence="2">Uncharacterized protein</fullName>
    </submittedName>
</protein>
<feature type="chain" id="PRO_5034726011" evidence="1">
    <location>
        <begin position="25"/>
        <end position="230"/>
    </location>
</feature>
<proteinExistence type="predicted"/>
<dbReference type="EMBL" id="JACGCI010000003">
    <property type="protein sequence ID" value="KAF6764788.1"/>
    <property type="molecule type" value="Genomic_DNA"/>
</dbReference>